<protein>
    <submittedName>
        <fullName evidence="1">Uncharacterized protein</fullName>
    </submittedName>
</protein>
<gene>
    <name evidence="1" type="ORF">FSCOSCO3_A031204</name>
</gene>
<name>A0AAV1P6J8_SCOSC</name>
<dbReference type="Proteomes" id="UP001314229">
    <property type="component" value="Unassembled WGS sequence"/>
</dbReference>
<accession>A0AAV1P6J8</accession>
<evidence type="ECO:0000313" key="1">
    <source>
        <dbReference type="EMBL" id="CAK6966995.1"/>
    </source>
</evidence>
<proteinExistence type="predicted"/>
<comment type="caution">
    <text evidence="1">The sequence shown here is derived from an EMBL/GenBank/DDBJ whole genome shotgun (WGS) entry which is preliminary data.</text>
</comment>
<evidence type="ECO:0000313" key="2">
    <source>
        <dbReference type="Proteomes" id="UP001314229"/>
    </source>
</evidence>
<sequence length="186" mass="20963">MSSSGCCDANSQEYSMTAFYPAKSLINEYEMKKLTSNFILNSYPPSAEKLIATFPSLSVRIEGKGDVFSPQPQRFASFVSVCCELLQSETNYDADSNRRKQVNKNSFYADFFFLHAYAVNVCVLSDKKHRHNNSYTKNTVMHTEQLKANKLCITTLSDAVYQGVDVNVISDSEFKLVSCCITEVFD</sequence>
<organism evidence="1 2">
    <name type="scientific">Scomber scombrus</name>
    <name type="common">Atlantic mackerel</name>
    <name type="synonym">Scomber vernalis</name>
    <dbReference type="NCBI Taxonomy" id="13677"/>
    <lineage>
        <taxon>Eukaryota</taxon>
        <taxon>Metazoa</taxon>
        <taxon>Chordata</taxon>
        <taxon>Craniata</taxon>
        <taxon>Vertebrata</taxon>
        <taxon>Euteleostomi</taxon>
        <taxon>Actinopterygii</taxon>
        <taxon>Neopterygii</taxon>
        <taxon>Teleostei</taxon>
        <taxon>Neoteleostei</taxon>
        <taxon>Acanthomorphata</taxon>
        <taxon>Pelagiaria</taxon>
        <taxon>Scombriformes</taxon>
        <taxon>Scombridae</taxon>
        <taxon>Scomber</taxon>
    </lineage>
</organism>
<keyword evidence="2" id="KW-1185">Reference proteome</keyword>
<dbReference type="AlphaFoldDB" id="A0AAV1P6J8"/>
<dbReference type="EMBL" id="CAWUFR010000098">
    <property type="protein sequence ID" value="CAK6966995.1"/>
    <property type="molecule type" value="Genomic_DNA"/>
</dbReference>
<reference evidence="1 2" key="1">
    <citation type="submission" date="2024-01" db="EMBL/GenBank/DDBJ databases">
        <authorList>
            <person name="Alioto T."/>
            <person name="Alioto T."/>
            <person name="Gomez Garrido J."/>
        </authorList>
    </citation>
    <scope>NUCLEOTIDE SEQUENCE [LARGE SCALE GENOMIC DNA]</scope>
</reference>